<dbReference type="GO" id="GO:0006265">
    <property type="term" value="P:DNA topological change"/>
    <property type="evidence" value="ECO:0007669"/>
    <property type="project" value="InterPro"/>
</dbReference>
<evidence type="ECO:0000256" key="7">
    <source>
        <dbReference type="RuleBase" id="RU362092"/>
    </source>
</evidence>
<dbReference type="PANTHER" id="PTHR11390:SF20">
    <property type="entry name" value="DNA TOPOISOMERASE 3-BETA-1"/>
    <property type="match status" value="1"/>
</dbReference>
<dbReference type="SUPFAM" id="SSF56712">
    <property type="entry name" value="Prokaryotic type I DNA topoisomerase"/>
    <property type="match status" value="1"/>
</dbReference>
<dbReference type="PROSITE" id="PS52039">
    <property type="entry name" value="TOPO_IA_2"/>
    <property type="match status" value="1"/>
</dbReference>
<dbReference type="SMART" id="SM00437">
    <property type="entry name" value="TOP1Ac"/>
    <property type="match status" value="1"/>
</dbReference>
<dbReference type="Gene3D" id="1.10.460.10">
    <property type="entry name" value="Topoisomerase I, domain 2"/>
    <property type="match status" value="1"/>
</dbReference>
<keyword evidence="6 7" id="KW-0413">Isomerase</keyword>
<dbReference type="Pfam" id="PF01131">
    <property type="entry name" value="Topoisom_bac"/>
    <property type="match status" value="1"/>
</dbReference>
<dbReference type="InterPro" id="IPR034144">
    <property type="entry name" value="TOPRIM_TopoIII"/>
</dbReference>
<dbReference type="GO" id="GO:0006310">
    <property type="term" value="P:DNA recombination"/>
    <property type="evidence" value="ECO:0007669"/>
    <property type="project" value="TreeGrafter"/>
</dbReference>
<dbReference type="InterPro" id="IPR003601">
    <property type="entry name" value="Topo_IA_2"/>
</dbReference>
<evidence type="ECO:0000313" key="10">
    <source>
        <dbReference type="EMBL" id="QBM06245.1"/>
    </source>
</evidence>
<dbReference type="FunFam" id="3.40.50.140:FF:000002">
    <property type="entry name" value="DNA topoisomerase"/>
    <property type="match status" value="1"/>
</dbReference>
<dbReference type="InterPro" id="IPR003602">
    <property type="entry name" value="Topo_IA_DNA-bd_dom"/>
</dbReference>
<evidence type="ECO:0000256" key="3">
    <source>
        <dbReference type="ARBA" id="ARBA00012891"/>
    </source>
</evidence>
<sequence length="847" mass="97118">MIVLMIAEKPSLAQSIAKILSNNDLQSRKGFNNACSIHEWSGKFMNYQVRYKMTSVCGHVMSLDFVPKYNNWDKTDPSELFSGETLKKEATPNLKMPAFLEKEARGVDYLVLWLDCDREGENICFEVIDSVKHVLAKPNDNRNIFRAHFSSITEQDIKRAMNNLGKPNKNESLSVDARQELDLRIGCAFTRYQTRFFQGKYGDLDCNLVSYGPCQTPTLSFCVDRMDKIKSFKPETFWYLDVELQYSKTGQSFNVKWSRNHLFDKDVVYMFYNDLKQSSSAMVTNVNLQEKTKQRPIALNTVEMLRAASAGLGMSPIHAMQIAEKLYTQGYISYPRTETTTYAANFNFKEVLVQQTKSSSWGSIAQDLLNGNMVNPRKGVDQGDHPPITPTSFASPEQLPGDLWRLYEFITKHFLATVSRDCKYEELTITFKIKSEEFSCCGKNTIENGWTELMPWKQIDFKEIPNLKKGESVQIGHIKVLEKQTNPPDYLTESELIGLMEKNGIGTDASIPVHINNICERNYVKLERDRRLVPTNLGVVLVHGYQRIDPELCLPKMRSQVEEQLNLIALGKANYRDVLKHTLRIFEQKFHFFVQNVSLMDSLFEDSFSSLSATGKPMSRCGKCRRFMKLVLSKPQRLYCEYCKDTYNLPQNGTIKLYRELKCPLDDFELLINSINKNLNHPFCPYCFNNPPFDDMKKGDGCINCSHSTCTHAFNSNALSKCFECQNGLLILDSTTPPKFRVICNNKLCKLIIILPDTLIKADVSDDLCENCDAPMLNIVYHKDKTPLENGQTSTTACLFCDNNLKVSIENYLKLANKKINFDRKKFTHKHKSAGGRRKKRVVHKNW</sequence>
<dbReference type="EC" id="5.6.2.1" evidence="3 7"/>
<evidence type="ECO:0000256" key="4">
    <source>
        <dbReference type="ARBA" id="ARBA00023029"/>
    </source>
</evidence>
<dbReference type="PANTHER" id="PTHR11390">
    <property type="entry name" value="PROKARYOTIC DNA TOPOISOMERASE"/>
    <property type="match status" value="1"/>
</dbReference>
<evidence type="ECO:0000256" key="1">
    <source>
        <dbReference type="ARBA" id="ARBA00000213"/>
    </source>
</evidence>
<dbReference type="InterPro" id="IPR056452">
    <property type="entry name" value="Zn_ribbon_TOP3B"/>
</dbReference>
<dbReference type="InterPro" id="IPR013826">
    <property type="entry name" value="Topo_IA_cen_sub3"/>
</dbReference>
<dbReference type="Pfam" id="PF23546">
    <property type="entry name" value="Zn_ribbon_TOP3B"/>
    <property type="match status" value="1"/>
</dbReference>
<dbReference type="GO" id="GO:0003677">
    <property type="term" value="F:DNA binding"/>
    <property type="evidence" value="ECO:0007669"/>
    <property type="project" value="UniProtKB-KW"/>
</dbReference>
<evidence type="ECO:0000256" key="2">
    <source>
        <dbReference type="ARBA" id="ARBA00009446"/>
    </source>
</evidence>
<dbReference type="Gene3D" id="2.70.20.10">
    <property type="entry name" value="Topoisomerase I, domain 3"/>
    <property type="match status" value="1"/>
</dbReference>
<reference evidence="10" key="1">
    <citation type="journal article" date="2019" name="Hydrobiologia">
        <title>Targeted cytochrome P450 3045C1 (CYP3045C1) gene mutation via CRISPR-Cas9 ribonucleoproteins in the marine rotifer Brachionus koreanus.</title>
        <authorList>
            <person name="Kim D.-H."/>
            <person name="Yu J."/>
            <person name="Park J.C."/>
            <person name="Jeong C.-B."/>
            <person name="Bae S."/>
            <person name="Lee J.-S."/>
        </authorList>
    </citation>
    <scope>NUCLEOTIDE SEQUENCE</scope>
</reference>
<comment type="catalytic activity">
    <reaction evidence="1 7">
        <text>ATP-independent breakage of single-stranded DNA, followed by passage and rejoining.</text>
        <dbReference type="EC" id="5.6.2.1"/>
    </reaction>
</comment>
<dbReference type="EMBL" id="MK058719">
    <property type="protein sequence ID" value="QBM06245.1"/>
    <property type="molecule type" value="mRNA"/>
</dbReference>
<dbReference type="GO" id="GO:0006281">
    <property type="term" value="P:DNA repair"/>
    <property type="evidence" value="ECO:0007669"/>
    <property type="project" value="TreeGrafter"/>
</dbReference>
<dbReference type="PRINTS" id="PR00417">
    <property type="entry name" value="PRTPISMRASEI"/>
</dbReference>
<evidence type="ECO:0000259" key="8">
    <source>
        <dbReference type="PROSITE" id="PS50880"/>
    </source>
</evidence>
<evidence type="ECO:0000256" key="6">
    <source>
        <dbReference type="ARBA" id="ARBA00023235"/>
    </source>
</evidence>
<feature type="domain" description="Toprim" evidence="8">
    <location>
        <begin position="2"/>
        <end position="150"/>
    </location>
</feature>
<dbReference type="FunFam" id="1.10.290.10:FF:000001">
    <property type="entry name" value="DNA topoisomerase"/>
    <property type="match status" value="1"/>
</dbReference>
<organism evidence="10">
    <name type="scientific">Brachionus koreanus</name>
    <dbReference type="NCBI Taxonomy" id="1199090"/>
    <lineage>
        <taxon>Eukaryota</taxon>
        <taxon>Metazoa</taxon>
        <taxon>Spiralia</taxon>
        <taxon>Gnathifera</taxon>
        <taxon>Rotifera</taxon>
        <taxon>Eurotatoria</taxon>
        <taxon>Monogononta</taxon>
        <taxon>Pseudotrocha</taxon>
        <taxon>Ploima</taxon>
        <taxon>Brachionidae</taxon>
        <taxon>Brachionus</taxon>
    </lineage>
</organism>
<evidence type="ECO:0000259" key="9">
    <source>
        <dbReference type="PROSITE" id="PS52039"/>
    </source>
</evidence>
<proteinExistence type="evidence at transcript level"/>
<comment type="function">
    <text evidence="7">Introduces a single-strand break via transesterification at a target site in duplex DNA. Releases the supercoiling and torsional tension of DNA introduced during the DNA replication and transcription by transiently cleaving and rejoining one strand of the DNA duplex. The scissile phosphodiester is attacked by the catalytic tyrosine of the enzyme, resulting in the formation of a DNA-(5'-phosphotyrosyl)-enzyme intermediate and the expulsion of a 3'-OH DNA strand.</text>
</comment>
<dbReference type="Gene3D" id="3.40.50.140">
    <property type="match status" value="1"/>
</dbReference>
<dbReference type="InterPro" id="IPR013824">
    <property type="entry name" value="Topo_IA_cen_sub1"/>
</dbReference>
<dbReference type="InterPro" id="IPR023406">
    <property type="entry name" value="Topo_IA_AS"/>
</dbReference>
<accession>A0A482DNX3</accession>
<dbReference type="SMART" id="SM00493">
    <property type="entry name" value="TOPRIM"/>
    <property type="match status" value="1"/>
</dbReference>
<protein>
    <recommendedName>
        <fullName evidence="3 7">DNA topoisomerase</fullName>
        <ecNumber evidence="3 7">5.6.2.1</ecNumber>
    </recommendedName>
</protein>
<dbReference type="InterPro" id="IPR013825">
    <property type="entry name" value="Topo_IA_cen_sub2"/>
</dbReference>
<dbReference type="PROSITE" id="PS00396">
    <property type="entry name" value="TOPO_IA_1"/>
    <property type="match status" value="1"/>
</dbReference>
<dbReference type="CDD" id="cd03362">
    <property type="entry name" value="TOPRIM_TopoIA_TopoIII"/>
    <property type="match status" value="1"/>
</dbReference>
<dbReference type="GO" id="GO:0005634">
    <property type="term" value="C:nucleus"/>
    <property type="evidence" value="ECO:0007669"/>
    <property type="project" value="TreeGrafter"/>
</dbReference>
<dbReference type="CDD" id="cd00186">
    <property type="entry name" value="TOP1Ac"/>
    <property type="match status" value="1"/>
</dbReference>
<name>A0A482DNX3_9BILA</name>
<feature type="domain" description="Topo IA-type catalytic" evidence="9">
    <location>
        <begin position="168"/>
        <end position="590"/>
    </location>
</feature>
<dbReference type="Pfam" id="PF01751">
    <property type="entry name" value="Toprim"/>
    <property type="match status" value="1"/>
</dbReference>
<comment type="similarity">
    <text evidence="2 7">Belongs to the type IA topoisomerase family.</text>
</comment>
<keyword evidence="4 7" id="KW-0799">Topoisomerase</keyword>
<evidence type="ECO:0000256" key="5">
    <source>
        <dbReference type="ARBA" id="ARBA00023125"/>
    </source>
</evidence>
<dbReference type="GO" id="GO:0003917">
    <property type="term" value="F:DNA topoisomerase type I (single strand cut, ATP-independent) activity"/>
    <property type="evidence" value="ECO:0007669"/>
    <property type="project" value="UniProtKB-EC"/>
</dbReference>
<dbReference type="PROSITE" id="PS50880">
    <property type="entry name" value="TOPRIM"/>
    <property type="match status" value="1"/>
</dbReference>
<dbReference type="Gene3D" id="1.10.290.10">
    <property type="entry name" value="Topoisomerase I, domain 4"/>
    <property type="match status" value="1"/>
</dbReference>
<dbReference type="InterPro" id="IPR006171">
    <property type="entry name" value="TOPRIM_dom"/>
</dbReference>
<dbReference type="InterPro" id="IPR000380">
    <property type="entry name" value="Topo_IA"/>
</dbReference>
<keyword evidence="5 7" id="KW-0238">DNA-binding</keyword>
<dbReference type="AlphaFoldDB" id="A0A482DNX3"/>
<dbReference type="InterPro" id="IPR013497">
    <property type="entry name" value="Topo_IA_cen"/>
</dbReference>
<dbReference type="InterPro" id="IPR023405">
    <property type="entry name" value="Topo_IA_core_domain"/>
</dbReference>
<dbReference type="SMART" id="SM00436">
    <property type="entry name" value="TOP1Bc"/>
    <property type="match status" value="1"/>
</dbReference>